<dbReference type="InterPro" id="IPR036388">
    <property type="entry name" value="WH-like_DNA-bd_sf"/>
</dbReference>
<name>A0A1A2SXQ8_MYCNT</name>
<dbReference type="InterPro" id="IPR057666">
    <property type="entry name" value="DrpA_SLOG"/>
</dbReference>
<evidence type="ECO:0000259" key="3">
    <source>
        <dbReference type="Pfam" id="PF17782"/>
    </source>
</evidence>
<sequence length="390" mass="40706">MTPDDSAQRAWAYLSRVAEPPCAELAALVQRVGPVEAAERVRRGLVDDDLARRTQARRENDCCAADLETLARRGGRLITPDDDEWPRLAFAAFRGAAPRPGAGAPMVPPLVLWAQGPVRLDEVAHRAAAVVGTRASTAYGEQVAGDLAAGLAQRDVAVVSGGAYGIDGAAHRAVLDCDGITVAVLAGGLDVPYPSGHTALLHRIGQRGLLFTEYAPGIRPARYRFLTRNRLVAAVVGAAVVVEAGLRSGAASTAAWARALGRVVAAVPGPVTSSASAGCHALLRNGAELVTRADHVVELVGHIGELASDEPHPATPLDGLSDAERRVYEALPGRGAATVDEIAVASGMVPELALGPLAMLELAGLVQRQDGRWRIVRVRAGRAAETTRLV</sequence>
<dbReference type="Proteomes" id="UP000092389">
    <property type="component" value="Unassembled WGS sequence"/>
</dbReference>
<proteinExistence type="inferred from homology"/>
<dbReference type="EMBL" id="LZJU01000164">
    <property type="protein sequence ID" value="OBH68925.1"/>
    <property type="molecule type" value="Genomic_DNA"/>
</dbReference>
<dbReference type="PANTHER" id="PTHR43022:SF1">
    <property type="entry name" value="PROTEIN SMF"/>
    <property type="match status" value="1"/>
</dbReference>
<reference evidence="4 5" key="1">
    <citation type="submission" date="2016-06" db="EMBL/GenBank/DDBJ databases">
        <authorList>
            <person name="Kjaerup R.B."/>
            <person name="Dalgaard T.S."/>
            <person name="Juul-Madsen H.R."/>
        </authorList>
    </citation>
    <scope>NUCLEOTIDE SEQUENCE [LARGE SCALE GENOMIC DNA]</scope>
    <source>
        <strain evidence="4 5">E152</strain>
    </source>
</reference>
<dbReference type="InterPro" id="IPR003488">
    <property type="entry name" value="DprA"/>
</dbReference>
<evidence type="ECO:0000313" key="5">
    <source>
        <dbReference type="Proteomes" id="UP000092389"/>
    </source>
</evidence>
<protein>
    <submittedName>
        <fullName evidence="4">DNA protecting protein DprA</fullName>
    </submittedName>
</protein>
<dbReference type="AlphaFoldDB" id="A0A1A2SXQ8"/>
<dbReference type="NCBIfam" id="TIGR00732">
    <property type="entry name" value="dprA"/>
    <property type="match status" value="1"/>
</dbReference>
<comment type="similarity">
    <text evidence="1">Belongs to the DprA/Smf family.</text>
</comment>
<accession>A0A1A2SXQ8</accession>
<dbReference type="Gene3D" id="3.40.50.450">
    <property type="match status" value="1"/>
</dbReference>
<dbReference type="SUPFAM" id="SSF102405">
    <property type="entry name" value="MCP/YpsA-like"/>
    <property type="match status" value="1"/>
</dbReference>
<dbReference type="OrthoDB" id="9785707at2"/>
<dbReference type="PANTHER" id="PTHR43022">
    <property type="entry name" value="PROTEIN SMF"/>
    <property type="match status" value="1"/>
</dbReference>
<feature type="domain" description="Smf/DprA SLOG" evidence="2">
    <location>
        <begin position="78"/>
        <end position="299"/>
    </location>
</feature>
<dbReference type="InterPro" id="IPR041614">
    <property type="entry name" value="DprA_WH"/>
</dbReference>
<comment type="caution">
    <text evidence="4">The sequence shown here is derived from an EMBL/GenBank/DDBJ whole genome shotgun (WGS) entry which is preliminary data.</text>
</comment>
<dbReference type="Pfam" id="PF02481">
    <property type="entry name" value="DNA_processg_A"/>
    <property type="match status" value="1"/>
</dbReference>
<dbReference type="Pfam" id="PF17782">
    <property type="entry name" value="WHD_DprA"/>
    <property type="match status" value="1"/>
</dbReference>
<evidence type="ECO:0000259" key="2">
    <source>
        <dbReference type="Pfam" id="PF02481"/>
    </source>
</evidence>
<dbReference type="Gene3D" id="1.10.10.10">
    <property type="entry name" value="Winged helix-like DNA-binding domain superfamily/Winged helix DNA-binding domain"/>
    <property type="match status" value="1"/>
</dbReference>
<evidence type="ECO:0000256" key="1">
    <source>
        <dbReference type="ARBA" id="ARBA00006525"/>
    </source>
</evidence>
<feature type="domain" description="DprA winged helix" evidence="3">
    <location>
        <begin position="312"/>
        <end position="371"/>
    </location>
</feature>
<organism evidence="4 5">
    <name type="scientific">Mycobacterium mantenii</name>
    <dbReference type="NCBI Taxonomy" id="560555"/>
    <lineage>
        <taxon>Bacteria</taxon>
        <taxon>Bacillati</taxon>
        <taxon>Actinomycetota</taxon>
        <taxon>Actinomycetes</taxon>
        <taxon>Mycobacteriales</taxon>
        <taxon>Mycobacteriaceae</taxon>
        <taxon>Mycobacterium</taxon>
        <taxon>Mycobacterium avium complex (MAC)</taxon>
    </lineage>
</organism>
<evidence type="ECO:0000313" key="4">
    <source>
        <dbReference type="EMBL" id="OBH68925.1"/>
    </source>
</evidence>
<gene>
    <name evidence="4" type="ORF">A5683_05965</name>
</gene>
<dbReference type="RefSeq" id="WP_067912798.1">
    <property type="nucleotide sequence ID" value="NZ_LZJP01000012.1"/>
</dbReference>
<dbReference type="GO" id="GO:0009294">
    <property type="term" value="P:DNA-mediated transformation"/>
    <property type="evidence" value="ECO:0007669"/>
    <property type="project" value="InterPro"/>
</dbReference>